<evidence type="ECO:0000313" key="2">
    <source>
        <dbReference type="EMBL" id="ECU3436819.1"/>
    </source>
</evidence>
<reference evidence="2" key="2">
    <citation type="submission" date="2018-08" db="EMBL/GenBank/DDBJ databases">
        <authorList>
            <consortium name="NARMS: The National Antimicrobial Resistance Monitoring System"/>
        </authorList>
    </citation>
    <scope>NUCLEOTIDE SEQUENCE</scope>
    <source>
        <strain evidence="2">FSIS11812718</strain>
    </source>
</reference>
<comment type="caution">
    <text evidence="1">The sequence shown here is derived from an EMBL/GenBank/DDBJ whole genome shotgun (WGS) entry which is preliminary data.</text>
</comment>
<name>A0A5V7XSX1_SALMU</name>
<dbReference type="EMBL" id="AAKPQN010000013">
    <property type="protein sequence ID" value="ECU3436819.1"/>
    <property type="molecule type" value="Genomic_DNA"/>
</dbReference>
<proteinExistence type="predicted"/>
<protein>
    <submittedName>
        <fullName evidence="1">Uncharacterized protein</fullName>
    </submittedName>
</protein>
<organism evidence="1">
    <name type="scientific">Salmonella muenchen</name>
    <dbReference type="NCBI Taxonomy" id="596"/>
    <lineage>
        <taxon>Bacteria</taxon>
        <taxon>Pseudomonadati</taxon>
        <taxon>Pseudomonadota</taxon>
        <taxon>Gammaproteobacteria</taxon>
        <taxon>Enterobacterales</taxon>
        <taxon>Enterobacteriaceae</taxon>
        <taxon>Salmonella</taxon>
    </lineage>
</organism>
<accession>A0A5V7XSX1</accession>
<sequence>MSSGKGLVPEDGLRTFRFPADKRGFDRVNGRPWSKTGKQVNFETKNGDGDVIANVHLDVENFRP</sequence>
<dbReference type="EMBL" id="AAHEJC010000025">
    <property type="protein sequence ID" value="EBV1816427.1"/>
    <property type="molecule type" value="Genomic_DNA"/>
</dbReference>
<dbReference type="AlphaFoldDB" id="A0A5V7XSX1"/>
<reference evidence="1" key="1">
    <citation type="submission" date="2018-06" db="EMBL/GenBank/DDBJ databases">
        <authorList>
            <person name="Ashton P.M."/>
            <person name="Dallman T."/>
            <person name="Nair S."/>
            <person name="De Pinna E."/>
            <person name="Peters T."/>
            <person name="Grant K."/>
        </authorList>
    </citation>
    <scope>NUCLEOTIDE SEQUENCE</scope>
    <source>
        <strain evidence="1">394012</strain>
    </source>
</reference>
<evidence type="ECO:0000313" key="1">
    <source>
        <dbReference type="EMBL" id="EBV1816427.1"/>
    </source>
</evidence>
<gene>
    <name evidence="1" type="ORF">DNZ40_21440</name>
    <name evidence="2" type="ORF">DY550_09695</name>
</gene>